<dbReference type="Proteomes" id="UP000283880">
    <property type="component" value="Unassembled WGS sequence"/>
</dbReference>
<dbReference type="InterPro" id="IPR004680">
    <property type="entry name" value="Cit_transptr-like_dom"/>
</dbReference>
<comment type="subcellular location">
    <subcellularLocation>
        <location evidence="1">Membrane</location>
        <topology evidence="1">Multi-pass membrane protein</topology>
    </subcellularLocation>
</comment>
<dbReference type="Pfam" id="PF03600">
    <property type="entry name" value="CitMHS"/>
    <property type="match status" value="1"/>
</dbReference>
<sequence>MDVLAVIGLVTFLAIIILLVKSPFSPVAVFVLVPVMGALTAGFTLGEISDFAKLGFTSVQTSVIVTAFAILYFSIMSDVGMFEVITKPIIKKAGKSKSPVTAIILAAALVATIGHLDGAGATTIMITLPLMIPFFDKLKMDRRALGLSMGLCVGAMNLVPWTGPTRHTAIVLGMDPVALWKIILPAQIVMLAVGYTMTYMLGRREIKRGAVNSVSGLPSVQSESGYLCVQKKAYFIFNIALTLALLTTLVMGIMNSGFTFLVFTSIALLVNYRSKKLQGKKIKEFSPGILNMVLNVIAVGVLIGIMQEGGFVEALANAVVSVLPASVGPYTYLIIAFLATPLLMVLGTGPYYQGLMPVIVGICAQYGTDPVVAAAVLLVPSGISVSLSPLVPANHISCGMLGYEMGDGIRYGWKWVLAAAWIAIPVVCLTVHLFY</sequence>
<feature type="transmembrane region" description="Helical" evidence="6">
    <location>
        <begin position="102"/>
        <end position="132"/>
    </location>
</feature>
<feature type="transmembrane region" description="Helical" evidence="6">
    <location>
        <begin position="24"/>
        <end position="45"/>
    </location>
</feature>
<evidence type="ECO:0000256" key="5">
    <source>
        <dbReference type="ARBA" id="ARBA00023136"/>
    </source>
</evidence>
<proteinExistence type="predicted"/>
<name>A0A413FD12_9FIRM</name>
<dbReference type="OrthoDB" id="5329450at2"/>
<feature type="transmembrane region" description="Helical" evidence="6">
    <location>
        <begin position="285"/>
        <end position="307"/>
    </location>
</feature>
<dbReference type="EMBL" id="QSBM01000012">
    <property type="protein sequence ID" value="RGX27797.1"/>
    <property type="molecule type" value="Genomic_DNA"/>
</dbReference>
<comment type="caution">
    <text evidence="8">The sequence shown here is derived from an EMBL/GenBank/DDBJ whole genome shotgun (WGS) entry which is preliminary data.</text>
</comment>
<dbReference type="GO" id="GO:0055085">
    <property type="term" value="P:transmembrane transport"/>
    <property type="evidence" value="ECO:0007669"/>
    <property type="project" value="InterPro"/>
</dbReference>
<keyword evidence="3 6" id="KW-0812">Transmembrane</keyword>
<evidence type="ECO:0000256" key="1">
    <source>
        <dbReference type="ARBA" id="ARBA00004141"/>
    </source>
</evidence>
<dbReference type="GO" id="GO:0016020">
    <property type="term" value="C:membrane"/>
    <property type="evidence" value="ECO:0007669"/>
    <property type="project" value="UniProtKB-SubCell"/>
</dbReference>
<keyword evidence="4 6" id="KW-1133">Transmembrane helix</keyword>
<accession>A0A413FD12</accession>
<protein>
    <recommendedName>
        <fullName evidence="7">Citrate transporter-like domain-containing protein</fullName>
    </recommendedName>
</protein>
<keyword evidence="5 6" id="KW-0472">Membrane</keyword>
<feature type="transmembrane region" description="Helical" evidence="6">
    <location>
        <begin position="257"/>
        <end position="273"/>
    </location>
</feature>
<feature type="transmembrane region" description="Helical" evidence="6">
    <location>
        <begin position="54"/>
        <end position="75"/>
    </location>
</feature>
<feature type="transmembrane region" description="Helical" evidence="6">
    <location>
        <begin position="144"/>
        <end position="162"/>
    </location>
</feature>
<reference evidence="8 9" key="1">
    <citation type="submission" date="2018-08" db="EMBL/GenBank/DDBJ databases">
        <title>A genome reference for cultivated species of the human gut microbiota.</title>
        <authorList>
            <person name="Zou Y."/>
            <person name="Xue W."/>
            <person name="Luo G."/>
        </authorList>
    </citation>
    <scope>NUCLEOTIDE SEQUENCE [LARGE SCALE GENOMIC DNA]</scope>
    <source>
        <strain evidence="8 9">AF04-15</strain>
    </source>
</reference>
<feature type="transmembrane region" description="Helical" evidence="6">
    <location>
        <begin position="415"/>
        <end position="434"/>
    </location>
</feature>
<feature type="transmembrane region" description="Helical" evidence="6">
    <location>
        <begin position="233"/>
        <end position="251"/>
    </location>
</feature>
<keyword evidence="2" id="KW-0813">Transport</keyword>
<evidence type="ECO:0000256" key="2">
    <source>
        <dbReference type="ARBA" id="ARBA00022448"/>
    </source>
</evidence>
<evidence type="ECO:0000259" key="7">
    <source>
        <dbReference type="Pfam" id="PF03600"/>
    </source>
</evidence>
<feature type="transmembrane region" description="Helical" evidence="6">
    <location>
        <begin position="327"/>
        <end position="346"/>
    </location>
</feature>
<feature type="transmembrane region" description="Helical" evidence="6">
    <location>
        <begin position="182"/>
        <end position="202"/>
    </location>
</feature>
<evidence type="ECO:0000313" key="9">
    <source>
        <dbReference type="Proteomes" id="UP000283880"/>
    </source>
</evidence>
<dbReference type="RefSeq" id="WP_007708239.1">
    <property type="nucleotide sequence ID" value="NZ_JAWRJJ010000135.1"/>
</dbReference>
<evidence type="ECO:0000256" key="6">
    <source>
        <dbReference type="SAM" id="Phobius"/>
    </source>
</evidence>
<feature type="domain" description="Citrate transporter-like" evidence="7">
    <location>
        <begin position="16"/>
        <end position="377"/>
    </location>
</feature>
<evidence type="ECO:0000256" key="4">
    <source>
        <dbReference type="ARBA" id="ARBA00022989"/>
    </source>
</evidence>
<evidence type="ECO:0000256" key="3">
    <source>
        <dbReference type="ARBA" id="ARBA00022692"/>
    </source>
</evidence>
<gene>
    <name evidence="8" type="ORF">DWV29_15780</name>
</gene>
<dbReference type="AlphaFoldDB" id="A0A413FD12"/>
<evidence type="ECO:0000313" key="8">
    <source>
        <dbReference type="EMBL" id="RGX27797.1"/>
    </source>
</evidence>
<organism evidence="8 9">
    <name type="scientific">Enterocloster asparagiformis</name>
    <dbReference type="NCBI Taxonomy" id="333367"/>
    <lineage>
        <taxon>Bacteria</taxon>
        <taxon>Bacillati</taxon>
        <taxon>Bacillota</taxon>
        <taxon>Clostridia</taxon>
        <taxon>Lachnospirales</taxon>
        <taxon>Lachnospiraceae</taxon>
        <taxon>Enterocloster</taxon>
    </lineage>
</organism>